<dbReference type="Proteomes" id="UP000254374">
    <property type="component" value="Unassembled WGS sequence"/>
</dbReference>
<proteinExistence type="predicted"/>
<name>A0A377GKB2_9GAMM</name>
<protein>
    <submittedName>
        <fullName evidence="2">Uncharacterized protein</fullName>
    </submittedName>
</protein>
<dbReference type="Proteomes" id="UP000186808">
    <property type="component" value="Unassembled WGS sequence"/>
</dbReference>
<sequence length="59" mass="6633">MCHYLSNTRSNPTVPSDSSVLLGYLLIYNQFKLLNKILCELIDINMPKLAKKVTIAVPP</sequence>
<keyword evidence="3" id="KW-1185">Reference proteome</keyword>
<evidence type="ECO:0000313" key="1">
    <source>
        <dbReference type="EMBL" id="SIQ78510.1"/>
    </source>
</evidence>
<organism evidence="2 4">
    <name type="scientific">Fluoribacter gormanii</name>
    <dbReference type="NCBI Taxonomy" id="464"/>
    <lineage>
        <taxon>Bacteria</taxon>
        <taxon>Pseudomonadati</taxon>
        <taxon>Pseudomonadota</taxon>
        <taxon>Gammaproteobacteria</taxon>
        <taxon>Legionellales</taxon>
        <taxon>Legionellaceae</taxon>
        <taxon>Fluoribacter</taxon>
    </lineage>
</organism>
<evidence type="ECO:0000313" key="3">
    <source>
        <dbReference type="Proteomes" id="UP000186808"/>
    </source>
</evidence>
<accession>A0A377GKB2</accession>
<dbReference type="AlphaFoldDB" id="A0A377GKB2"/>
<gene>
    <name evidence="2" type="ORF">NCTC11401_01783</name>
    <name evidence="1" type="ORF">SAMN05421777_10373</name>
</gene>
<dbReference type="EMBL" id="FTNL01000003">
    <property type="protein sequence ID" value="SIQ78510.1"/>
    <property type="molecule type" value="Genomic_DNA"/>
</dbReference>
<dbReference type="EMBL" id="UGGV01000001">
    <property type="protein sequence ID" value="STO24965.1"/>
    <property type="molecule type" value="Genomic_DNA"/>
</dbReference>
<dbReference type="STRING" id="464.Lgor_2735"/>
<reference evidence="2 4" key="2">
    <citation type="submission" date="2018-06" db="EMBL/GenBank/DDBJ databases">
        <authorList>
            <consortium name="Pathogen Informatics"/>
            <person name="Doyle S."/>
        </authorList>
    </citation>
    <scope>NUCLEOTIDE SEQUENCE [LARGE SCALE GENOMIC DNA]</scope>
    <source>
        <strain evidence="2 4">NCTC11401</strain>
    </source>
</reference>
<evidence type="ECO:0000313" key="2">
    <source>
        <dbReference type="EMBL" id="STO24965.1"/>
    </source>
</evidence>
<reference evidence="1 3" key="1">
    <citation type="submission" date="2017-01" db="EMBL/GenBank/DDBJ databases">
        <authorList>
            <person name="Varghese N."/>
            <person name="Submissions S."/>
        </authorList>
    </citation>
    <scope>NUCLEOTIDE SEQUENCE [LARGE SCALE GENOMIC DNA]</scope>
    <source>
        <strain evidence="1 3">ATCC 33342</strain>
    </source>
</reference>
<evidence type="ECO:0000313" key="4">
    <source>
        <dbReference type="Proteomes" id="UP000254374"/>
    </source>
</evidence>